<evidence type="ECO:0000313" key="2">
    <source>
        <dbReference type="Proteomes" id="UP000028194"/>
    </source>
</evidence>
<dbReference type="InterPro" id="IPR046666">
    <property type="entry name" value="DUF6775"/>
</dbReference>
<gene>
    <name evidence="1" type="ORF">NTE_02241</name>
</gene>
<reference evidence="1 2" key="1">
    <citation type="journal article" date="2014" name="PLoS ONE">
        <title>Genome Sequence of Candidatus Nitrososphaera evergladensis from Group I.1b Enriched from Everglades Soil Reveals Novel Genomic Features of the Ammonia-Oxidizing Archaea.</title>
        <authorList>
            <person name="Zhalnina K.V."/>
            <person name="Dias R."/>
            <person name="Leonard M.T."/>
            <person name="Dorr de Quadros P."/>
            <person name="Camargo F.A."/>
            <person name="Drew J.C."/>
            <person name="Farmerie W.G."/>
            <person name="Daroub S.H."/>
            <person name="Triplett E.W."/>
        </authorList>
    </citation>
    <scope>NUCLEOTIDE SEQUENCE [LARGE SCALE GENOMIC DNA]</scope>
    <source>
        <strain evidence="1 2">SR1</strain>
    </source>
</reference>
<dbReference type="HOGENOM" id="CLU_1088211_0_0_2"/>
<evidence type="ECO:0000313" key="1">
    <source>
        <dbReference type="EMBL" id="AIF84295.1"/>
    </source>
</evidence>
<dbReference type="Proteomes" id="UP000028194">
    <property type="component" value="Chromosome"/>
</dbReference>
<proteinExistence type="predicted"/>
<accession>A0A075MSY3</accession>
<dbReference type="KEGG" id="nev:NTE_02241"/>
<organism evidence="1 2">
    <name type="scientific">Candidatus Nitrososphaera evergladensis SR1</name>
    <dbReference type="NCBI Taxonomy" id="1459636"/>
    <lineage>
        <taxon>Archaea</taxon>
        <taxon>Nitrososphaerota</taxon>
        <taxon>Nitrososphaeria</taxon>
        <taxon>Nitrososphaerales</taxon>
        <taxon>Nitrososphaeraceae</taxon>
        <taxon>Nitrososphaera</taxon>
    </lineage>
</organism>
<name>A0A075MSY3_9ARCH</name>
<protein>
    <submittedName>
        <fullName evidence="1">Uncharacterized protein</fullName>
    </submittedName>
</protein>
<sequence length="246" mass="28379">MLDFHRVHFYPEPSSSSGIDLDRIISDVAQVFTNCILDVCKPFFFEHHRIDIERARVSEIKQPFERQPKEHQDFDLYGRPTALYDGFELQRILAPAFQTDVHIIFTDLLTCTFSEDDWRYHARAVICGTPSIISTTGIVEAPAKPREFYISQFGADINSLKKKLAGRFIDYGDKRMTEVAAGYVLQALFFFVADGEPFCESDACRLYNAHWQEDLIRTQVENPMLCLKHRSLANKFNRRLAAKGMI</sequence>
<dbReference type="eggNOG" id="arCOG04668">
    <property type="taxonomic scope" value="Archaea"/>
</dbReference>
<dbReference type="AlphaFoldDB" id="A0A075MSY3"/>
<dbReference type="Pfam" id="PF20565">
    <property type="entry name" value="DUF6775"/>
    <property type="match status" value="1"/>
</dbReference>
<keyword evidence="2" id="KW-1185">Reference proteome</keyword>
<dbReference type="EMBL" id="CP007174">
    <property type="protein sequence ID" value="AIF84295.1"/>
    <property type="molecule type" value="Genomic_DNA"/>
</dbReference>